<dbReference type="RefSeq" id="WP_371841606.1">
    <property type="nucleotide sequence ID" value="NZ_JBGMEK010000139.1"/>
</dbReference>
<evidence type="ECO:0000256" key="3">
    <source>
        <dbReference type="ARBA" id="ARBA00022679"/>
    </source>
</evidence>
<evidence type="ECO:0000256" key="2">
    <source>
        <dbReference type="ARBA" id="ARBA00022603"/>
    </source>
</evidence>
<keyword evidence="3" id="KW-0808">Transferase</keyword>
<comment type="caution">
    <text evidence="5">The sequence shown here is derived from an EMBL/GenBank/DDBJ whole genome shotgun (WGS) entry which is preliminary data.</text>
</comment>
<dbReference type="PANTHER" id="PTHR44942:SF4">
    <property type="entry name" value="METHYLTRANSFERASE TYPE 11 DOMAIN-CONTAINING PROTEIN"/>
    <property type="match status" value="1"/>
</dbReference>
<dbReference type="CDD" id="cd02440">
    <property type="entry name" value="AdoMet_MTases"/>
    <property type="match status" value="1"/>
</dbReference>
<sequence>MHHHRLFNDKSEIYEKARPTYPAELFNLLSNLTPSNELEWDCACGNGQATIGLIDKFDSIYATDISEEQIKNSKMHPKINYKVAPSEKCELPNESCDLICVAQALHWFDYDTFWPEALRVLKPGGIFSAWGYNWPVLGGDLGTKFNKFILDVVEPYWASQNKIIWNHFREINFPFEPITFSKPPMEVSWNLVEFLDFIYTFSATRRCIEDVGDDFFKLACSEISKVWEAPEKRKSIAFDFVLYIGRKETQIE</sequence>
<protein>
    <submittedName>
        <fullName evidence="5">Class I SAM-dependent methyltransferase</fullName>
    </submittedName>
</protein>
<evidence type="ECO:0000256" key="1">
    <source>
        <dbReference type="ARBA" id="ARBA00008361"/>
    </source>
</evidence>
<dbReference type="PANTHER" id="PTHR44942">
    <property type="entry name" value="METHYLTRANSF_11 DOMAIN-CONTAINING PROTEIN"/>
    <property type="match status" value="1"/>
</dbReference>
<evidence type="ECO:0000313" key="5">
    <source>
        <dbReference type="EMBL" id="MFA0813790.1"/>
    </source>
</evidence>
<dbReference type="Proteomes" id="UP001569428">
    <property type="component" value="Unassembled WGS sequence"/>
</dbReference>
<dbReference type="Pfam" id="PF08241">
    <property type="entry name" value="Methyltransf_11"/>
    <property type="match status" value="1"/>
</dbReference>
<comment type="similarity">
    <text evidence="1">Belongs to the methyltransferase superfamily.</text>
</comment>
<dbReference type="InterPro" id="IPR013216">
    <property type="entry name" value="Methyltransf_11"/>
</dbReference>
<dbReference type="GO" id="GO:0032259">
    <property type="term" value="P:methylation"/>
    <property type="evidence" value="ECO:0007669"/>
    <property type="project" value="UniProtKB-KW"/>
</dbReference>
<dbReference type="Gene3D" id="3.40.50.150">
    <property type="entry name" value="Vaccinia Virus protein VP39"/>
    <property type="match status" value="1"/>
</dbReference>
<dbReference type="GO" id="GO:0008168">
    <property type="term" value="F:methyltransferase activity"/>
    <property type="evidence" value="ECO:0007669"/>
    <property type="project" value="UniProtKB-KW"/>
</dbReference>
<name>A0ABV4P7Y1_9GAMM</name>
<dbReference type="SUPFAM" id="SSF53335">
    <property type="entry name" value="S-adenosyl-L-methionine-dependent methyltransferases"/>
    <property type="match status" value="1"/>
</dbReference>
<organism evidence="5 6">
    <name type="scientific">Microbulbifer epialgicus</name>
    <dbReference type="NCBI Taxonomy" id="393907"/>
    <lineage>
        <taxon>Bacteria</taxon>
        <taxon>Pseudomonadati</taxon>
        <taxon>Pseudomonadota</taxon>
        <taxon>Gammaproteobacteria</taxon>
        <taxon>Cellvibrionales</taxon>
        <taxon>Microbulbiferaceae</taxon>
        <taxon>Microbulbifer</taxon>
    </lineage>
</organism>
<feature type="domain" description="Methyltransferase type 11" evidence="4">
    <location>
        <begin position="41"/>
        <end position="127"/>
    </location>
</feature>
<gene>
    <name evidence="5" type="ORF">ACCI49_23170</name>
</gene>
<keyword evidence="2 5" id="KW-0489">Methyltransferase</keyword>
<reference evidence="5 6" key="1">
    <citation type="submission" date="2024-08" db="EMBL/GenBank/DDBJ databases">
        <authorList>
            <person name="Ishaq N."/>
        </authorList>
    </citation>
    <scope>NUCLEOTIDE SEQUENCE [LARGE SCALE GENOMIC DNA]</scope>
    <source>
        <strain evidence="5 6">DSM 18651</strain>
    </source>
</reference>
<keyword evidence="6" id="KW-1185">Reference proteome</keyword>
<dbReference type="InterPro" id="IPR051052">
    <property type="entry name" value="Diverse_substrate_MTase"/>
</dbReference>
<evidence type="ECO:0000313" key="6">
    <source>
        <dbReference type="Proteomes" id="UP001569428"/>
    </source>
</evidence>
<dbReference type="InterPro" id="IPR029063">
    <property type="entry name" value="SAM-dependent_MTases_sf"/>
</dbReference>
<dbReference type="EMBL" id="JBGMEK010000139">
    <property type="protein sequence ID" value="MFA0813790.1"/>
    <property type="molecule type" value="Genomic_DNA"/>
</dbReference>
<proteinExistence type="inferred from homology"/>
<accession>A0ABV4P7Y1</accession>
<evidence type="ECO:0000259" key="4">
    <source>
        <dbReference type="Pfam" id="PF08241"/>
    </source>
</evidence>